<sequence length="191" mass="20907">MKLSLFVQVLSAIAITLSSTAINVQPSYAQKSKFFCGMSRGNPATIVNTDRGNKPIISWVDTAFPPPWTPWQRCEAISDRFNRFYENGTLKFIRAGELKHQPVLCVASYSGGPCLPNGVLVTLKPGTNPQLILYRLLNKSVGGGGRIIELTDNNNNVISNVDNASYLDVQKLIGEESELGQCPSGTPMWEC</sequence>
<keyword evidence="1" id="KW-0732">Signal</keyword>
<proteinExistence type="predicted"/>
<dbReference type="EMBL" id="NRQW01000253">
    <property type="protein sequence ID" value="PLZ89970.1"/>
    <property type="molecule type" value="Genomic_DNA"/>
</dbReference>
<reference evidence="2 3" key="1">
    <citation type="submission" date="2017-08" db="EMBL/GenBank/DDBJ databases">
        <title>Genomes of Fischerella (Mastigocladus) sp. strains.</title>
        <authorList>
            <person name="Miller S.R."/>
        </authorList>
    </citation>
    <scope>NUCLEOTIDE SEQUENCE [LARGE SCALE GENOMIC DNA]</scope>
    <source>
        <strain evidence="2 3">CCMEE 5323</strain>
    </source>
</reference>
<dbReference type="Proteomes" id="UP000235036">
    <property type="component" value="Unassembled WGS sequence"/>
</dbReference>
<organism evidence="2 3">
    <name type="scientific">Fischerella muscicola CCMEE 5323</name>
    <dbReference type="NCBI Taxonomy" id="2019572"/>
    <lineage>
        <taxon>Bacteria</taxon>
        <taxon>Bacillati</taxon>
        <taxon>Cyanobacteriota</taxon>
        <taxon>Cyanophyceae</taxon>
        <taxon>Nostocales</taxon>
        <taxon>Hapalosiphonaceae</taxon>
        <taxon>Fischerella</taxon>
    </lineage>
</organism>
<protein>
    <submittedName>
        <fullName evidence="2">Uncharacterized protein</fullName>
    </submittedName>
</protein>
<comment type="caution">
    <text evidence="2">The sequence shown here is derived from an EMBL/GenBank/DDBJ whole genome shotgun (WGS) entry which is preliminary data.</text>
</comment>
<dbReference type="AlphaFoldDB" id="A0A2N6K3D2"/>
<dbReference type="Pfam" id="PF14218">
    <property type="entry name" value="COP23"/>
    <property type="match status" value="1"/>
</dbReference>
<name>A0A2N6K3D2_FISMU</name>
<dbReference type="InterPro" id="IPR025478">
    <property type="entry name" value="COP23"/>
</dbReference>
<keyword evidence="3" id="KW-1185">Reference proteome</keyword>
<evidence type="ECO:0000313" key="3">
    <source>
        <dbReference type="Proteomes" id="UP000235036"/>
    </source>
</evidence>
<feature type="chain" id="PRO_5014666131" evidence="1">
    <location>
        <begin position="22"/>
        <end position="191"/>
    </location>
</feature>
<feature type="signal peptide" evidence="1">
    <location>
        <begin position="1"/>
        <end position="21"/>
    </location>
</feature>
<evidence type="ECO:0000313" key="2">
    <source>
        <dbReference type="EMBL" id="PLZ89970.1"/>
    </source>
</evidence>
<gene>
    <name evidence="2" type="ORF">CEN44_11920</name>
</gene>
<evidence type="ECO:0000256" key="1">
    <source>
        <dbReference type="SAM" id="SignalP"/>
    </source>
</evidence>
<dbReference type="RefSeq" id="WP_016870236.1">
    <property type="nucleotide sequence ID" value="NZ_CAWNVR010000351.1"/>
</dbReference>
<accession>A0A2N6K3D2</accession>